<dbReference type="KEGG" id="csg:Cylst_5338"/>
<name>K9X4G5_9NOST</name>
<keyword evidence="2" id="KW-1185">Reference proteome</keyword>
<dbReference type="EMBL" id="CP003642">
    <property type="protein sequence ID" value="AFZ27363.1"/>
    <property type="molecule type" value="Genomic_DNA"/>
</dbReference>
<organism evidence="1 2">
    <name type="scientific">Cylindrospermum stagnale PCC 7417</name>
    <dbReference type="NCBI Taxonomy" id="56107"/>
    <lineage>
        <taxon>Bacteria</taxon>
        <taxon>Bacillati</taxon>
        <taxon>Cyanobacteriota</taxon>
        <taxon>Cyanophyceae</taxon>
        <taxon>Nostocales</taxon>
        <taxon>Nostocaceae</taxon>
        <taxon>Cylindrospermum</taxon>
    </lineage>
</organism>
<dbReference type="RefSeq" id="WP_015210598.1">
    <property type="nucleotide sequence ID" value="NC_019757.1"/>
</dbReference>
<accession>K9X4G5</accession>
<dbReference type="Proteomes" id="UP000010475">
    <property type="component" value="Chromosome"/>
</dbReference>
<evidence type="ECO:0000313" key="2">
    <source>
        <dbReference type="Proteomes" id="UP000010475"/>
    </source>
</evidence>
<dbReference type="HOGENOM" id="CLU_176247_0_0_3"/>
<dbReference type="AlphaFoldDB" id="K9X4G5"/>
<sequence length="90" mass="9824">MATIKLSELQIAGSELFQDSESFINELNDVASVSVHGGGHDSGFSDYGHFGADFGKKYLEYLVNGYAVSTIKEIAKSYSESDDSYSNGYY</sequence>
<dbReference type="PATRIC" id="fig|56107.3.peg.5863"/>
<evidence type="ECO:0000313" key="1">
    <source>
        <dbReference type="EMBL" id="AFZ27363.1"/>
    </source>
</evidence>
<reference evidence="1 2" key="1">
    <citation type="submission" date="2012-06" db="EMBL/GenBank/DDBJ databases">
        <title>Finished chromosome of genome of Cylindrospermum stagnale PCC 7417.</title>
        <authorList>
            <consortium name="US DOE Joint Genome Institute"/>
            <person name="Gugger M."/>
            <person name="Coursin T."/>
            <person name="Rippka R."/>
            <person name="Tandeau De Marsac N."/>
            <person name="Huntemann M."/>
            <person name="Wei C.-L."/>
            <person name="Han J."/>
            <person name="Detter J.C."/>
            <person name="Han C."/>
            <person name="Tapia R."/>
            <person name="Chen A."/>
            <person name="Kyrpides N."/>
            <person name="Mavromatis K."/>
            <person name="Markowitz V."/>
            <person name="Szeto E."/>
            <person name="Ivanova N."/>
            <person name="Pagani I."/>
            <person name="Pati A."/>
            <person name="Goodwin L."/>
            <person name="Nordberg H.P."/>
            <person name="Cantor M.N."/>
            <person name="Hua S.X."/>
            <person name="Woyke T."/>
            <person name="Kerfeld C.A."/>
        </authorList>
    </citation>
    <scope>NUCLEOTIDE SEQUENCE [LARGE SCALE GENOMIC DNA]</scope>
    <source>
        <strain evidence="1 2">PCC 7417</strain>
    </source>
</reference>
<dbReference type="OrthoDB" id="427149at2"/>
<protein>
    <submittedName>
        <fullName evidence="1">Uncharacterized protein</fullName>
    </submittedName>
</protein>
<proteinExistence type="predicted"/>
<gene>
    <name evidence="1" type="ORF">Cylst_5338</name>
</gene>